<dbReference type="Gene3D" id="3.30.70.120">
    <property type="match status" value="1"/>
</dbReference>
<evidence type="ECO:0000256" key="1">
    <source>
        <dbReference type="ARBA" id="ARBA00004651"/>
    </source>
</evidence>
<dbReference type="Pfam" id="PF10035">
    <property type="entry name" value="DUF2179"/>
    <property type="match status" value="1"/>
</dbReference>
<protein>
    <recommendedName>
        <fullName evidence="6">DUF2179 domain-containing protein</fullName>
    </recommendedName>
</protein>
<evidence type="ECO:0000259" key="6">
    <source>
        <dbReference type="Pfam" id="PF10035"/>
    </source>
</evidence>
<dbReference type="AlphaFoldDB" id="A0A645HCZ7"/>
<evidence type="ECO:0000313" key="7">
    <source>
        <dbReference type="EMBL" id="MPN36897.1"/>
    </source>
</evidence>
<dbReference type="CDD" id="cd16380">
    <property type="entry name" value="YitT_C"/>
    <property type="match status" value="1"/>
</dbReference>
<comment type="caution">
    <text evidence="7">The sequence shown here is derived from an EMBL/GenBank/DDBJ whole genome shotgun (WGS) entry which is preliminary data.</text>
</comment>
<dbReference type="PANTHER" id="PTHR33545">
    <property type="entry name" value="UPF0750 MEMBRANE PROTEIN YITT-RELATED"/>
    <property type="match status" value="1"/>
</dbReference>
<feature type="domain" description="DUF2179" evidence="6">
    <location>
        <begin position="36"/>
        <end position="90"/>
    </location>
</feature>
<dbReference type="GO" id="GO:0005886">
    <property type="term" value="C:plasma membrane"/>
    <property type="evidence" value="ECO:0007669"/>
    <property type="project" value="UniProtKB-SubCell"/>
</dbReference>
<dbReference type="EMBL" id="VSSQ01091295">
    <property type="protein sequence ID" value="MPN36897.1"/>
    <property type="molecule type" value="Genomic_DNA"/>
</dbReference>
<dbReference type="PANTHER" id="PTHR33545:SF5">
    <property type="entry name" value="UPF0750 MEMBRANE PROTEIN YITT"/>
    <property type="match status" value="1"/>
</dbReference>
<comment type="subcellular location">
    <subcellularLocation>
        <location evidence="1">Cell membrane</location>
        <topology evidence="1">Multi-pass membrane protein</topology>
    </subcellularLocation>
</comment>
<proteinExistence type="predicted"/>
<keyword evidence="2" id="KW-1003">Cell membrane</keyword>
<evidence type="ECO:0000256" key="4">
    <source>
        <dbReference type="ARBA" id="ARBA00022989"/>
    </source>
</evidence>
<evidence type="ECO:0000256" key="5">
    <source>
        <dbReference type="ARBA" id="ARBA00023136"/>
    </source>
</evidence>
<evidence type="ECO:0000256" key="2">
    <source>
        <dbReference type="ARBA" id="ARBA00022475"/>
    </source>
</evidence>
<accession>A0A645HCZ7</accession>
<reference evidence="7" key="1">
    <citation type="submission" date="2019-08" db="EMBL/GenBank/DDBJ databases">
        <authorList>
            <person name="Kucharzyk K."/>
            <person name="Murdoch R.W."/>
            <person name="Higgins S."/>
            <person name="Loffler F."/>
        </authorList>
    </citation>
    <scope>NUCLEOTIDE SEQUENCE</scope>
</reference>
<sequence length="98" mass="11176">MIDMVIKGFDRKNKLIFIITEKEKEVSEAIMQSLGRGVTFLYGEGAYTNLERKVLYCVVQLSQVPLLKQMVKEIDENSFISILDVAEVEGKGFRKDSI</sequence>
<keyword evidence="4" id="KW-1133">Transmembrane helix</keyword>
<organism evidence="7">
    <name type="scientific">bioreactor metagenome</name>
    <dbReference type="NCBI Taxonomy" id="1076179"/>
    <lineage>
        <taxon>unclassified sequences</taxon>
        <taxon>metagenomes</taxon>
        <taxon>ecological metagenomes</taxon>
    </lineage>
</organism>
<evidence type="ECO:0000256" key="3">
    <source>
        <dbReference type="ARBA" id="ARBA00022692"/>
    </source>
</evidence>
<name>A0A645HCZ7_9ZZZZ</name>
<dbReference type="InterPro" id="IPR019264">
    <property type="entry name" value="DUF2179"/>
</dbReference>
<gene>
    <name evidence="7" type="ORF">SDC9_184409</name>
</gene>
<dbReference type="InterPro" id="IPR015867">
    <property type="entry name" value="N-reg_PII/ATP_PRibTrfase_C"/>
</dbReference>
<keyword evidence="5" id="KW-0472">Membrane</keyword>
<keyword evidence="3" id="KW-0812">Transmembrane</keyword>
<dbReference type="InterPro" id="IPR051461">
    <property type="entry name" value="UPF0750_membrane"/>
</dbReference>